<accession>A0A8H8NLY8</accession>
<dbReference type="Proteomes" id="UP000650533">
    <property type="component" value="Chromosome 1"/>
</dbReference>
<name>A0A8H8NLY8_9AGAM</name>
<sequence length="206" mass="23558">MLWSAHMTAIKRVIRYLKGTSFLGLLYKQLEAKVGFGEVGYSDANWGSNLLDRKSISGNVYLLGRAAISWSAKKQPMVALLTMEAEYMALSHACTQAIWFRQFFQELYYPADAPTLILSDNLAALTLSVELQFHGCLKHIDICHHFMRNTIEKCMISMLYVPLNKNLADALTKALPALQFNYLTTQLWANRYLKDPKRKKRISETE</sequence>
<evidence type="ECO:0000313" key="1">
    <source>
        <dbReference type="EMBL" id="QRW15590.1"/>
    </source>
</evidence>
<dbReference type="EMBL" id="CP059658">
    <property type="protein sequence ID" value="QRW15590.1"/>
    <property type="molecule type" value="Genomic_DNA"/>
</dbReference>
<organism evidence="1 2">
    <name type="scientific">Rhizoctonia solani</name>
    <dbReference type="NCBI Taxonomy" id="456999"/>
    <lineage>
        <taxon>Eukaryota</taxon>
        <taxon>Fungi</taxon>
        <taxon>Dikarya</taxon>
        <taxon>Basidiomycota</taxon>
        <taxon>Agaricomycotina</taxon>
        <taxon>Agaricomycetes</taxon>
        <taxon>Cantharellales</taxon>
        <taxon>Ceratobasidiaceae</taxon>
        <taxon>Rhizoctonia</taxon>
    </lineage>
</organism>
<dbReference type="PANTHER" id="PTHR11439:SF483">
    <property type="entry name" value="PEPTIDE SYNTHASE GLIP-LIKE, PUTATIVE (AFU_ORTHOLOGUE AFUA_3G12920)-RELATED"/>
    <property type="match status" value="1"/>
</dbReference>
<gene>
    <name evidence="1" type="ORF">RhiXN_03591</name>
</gene>
<proteinExistence type="predicted"/>
<evidence type="ECO:0000313" key="2">
    <source>
        <dbReference type="Proteomes" id="UP000650533"/>
    </source>
</evidence>
<dbReference type="PANTHER" id="PTHR11439">
    <property type="entry name" value="GAG-POL-RELATED RETROTRANSPOSON"/>
    <property type="match status" value="1"/>
</dbReference>
<dbReference type="GeneID" id="67025871"/>
<protein>
    <submittedName>
        <fullName evidence="1">Copia-like polyprotein/retrotransposon</fullName>
    </submittedName>
</protein>
<reference evidence="1" key="1">
    <citation type="submission" date="2020-05" db="EMBL/GenBank/DDBJ databases">
        <title>Evolutionary and genomic comparisons of hybrid uninucleate and nonhybrid Rhizoctonia fungi.</title>
        <authorList>
            <person name="Li C."/>
            <person name="Chen X."/>
        </authorList>
    </citation>
    <scope>NUCLEOTIDE SEQUENCE</scope>
    <source>
        <strain evidence="1">AG-1 IA</strain>
    </source>
</reference>
<dbReference type="AlphaFoldDB" id="A0A8H8NLY8"/>
<dbReference type="KEGG" id="rsx:RhiXN_03591"/>
<dbReference type="RefSeq" id="XP_043175827.1">
    <property type="nucleotide sequence ID" value="XM_043323408.1"/>
</dbReference>
<dbReference type="CDD" id="cd09272">
    <property type="entry name" value="RNase_HI_RT_Ty1"/>
    <property type="match status" value="1"/>
</dbReference>